<accession>A0A1C7WQ34</accession>
<name>A0A1C7WQ34_9BACT</name>
<dbReference type="Proteomes" id="UP000092987">
    <property type="component" value="Unassembled WGS sequence"/>
</dbReference>
<organism evidence="1 2">
    <name type="scientific">Aliarcobacter thereius LMG 24486</name>
    <dbReference type="NCBI Taxonomy" id="1032240"/>
    <lineage>
        <taxon>Bacteria</taxon>
        <taxon>Pseudomonadati</taxon>
        <taxon>Campylobacterota</taxon>
        <taxon>Epsilonproteobacteria</taxon>
        <taxon>Campylobacterales</taxon>
        <taxon>Arcobacteraceae</taxon>
        <taxon>Aliarcobacter</taxon>
    </lineage>
</organism>
<dbReference type="EMBL" id="LLKQ01000001">
    <property type="protein sequence ID" value="OCL95880.1"/>
    <property type="molecule type" value="Genomic_DNA"/>
</dbReference>
<dbReference type="RefSeq" id="WP_066390354.1">
    <property type="nucleotide sequence ID" value="NZ_CP035926.1"/>
</dbReference>
<reference evidence="1 2" key="1">
    <citation type="submission" date="2015-10" db="EMBL/GenBank/DDBJ databases">
        <authorList>
            <person name="Rovetto F.F."/>
            <person name="Cocolin L.L."/>
            <person name="Illeghems K.K."/>
            <person name="Van Nieuwerbuegh F.F."/>
            <person name="Houf K.K."/>
        </authorList>
    </citation>
    <scope>NUCLEOTIDE SEQUENCE [LARGE SCALE GENOMIC DNA]</scope>
    <source>
        <strain evidence="1 2">LMG 24486</strain>
    </source>
</reference>
<sequence>MNLLKLLGATVLFVFLLTGCTAKYGTIIDYKEESKVAFISMDQDSTVLWLVNGGVVLKNNYKYSFGAAATTTINNGYTHFSILVPDELIKHYKERKVMTIEDAYEACESGENSFKWAITLNTKRKGCNSIIFQREEVTFYGNVSHSFTEYYIELHNEDRKDNITFNAKEVLESDLLRGLNKDYFVPNKR</sequence>
<dbReference type="PROSITE" id="PS51257">
    <property type="entry name" value="PROKAR_LIPOPROTEIN"/>
    <property type="match status" value="1"/>
</dbReference>
<evidence type="ECO:0000313" key="1">
    <source>
        <dbReference type="EMBL" id="OCL95880.1"/>
    </source>
</evidence>
<keyword evidence="2" id="KW-1185">Reference proteome</keyword>
<evidence type="ECO:0000313" key="2">
    <source>
        <dbReference type="Proteomes" id="UP000092987"/>
    </source>
</evidence>
<proteinExistence type="predicted"/>
<evidence type="ECO:0008006" key="3">
    <source>
        <dbReference type="Google" id="ProtNLM"/>
    </source>
</evidence>
<comment type="caution">
    <text evidence="1">The sequence shown here is derived from an EMBL/GenBank/DDBJ whole genome shotgun (WGS) entry which is preliminary data.</text>
</comment>
<protein>
    <recommendedName>
        <fullName evidence="3">Lipoprotein</fullName>
    </recommendedName>
</protein>
<gene>
    <name evidence="1" type="ORF">AA347_01369</name>
</gene>